<evidence type="ECO:0000313" key="3">
    <source>
        <dbReference type="Proteomes" id="UP000295281"/>
    </source>
</evidence>
<protein>
    <submittedName>
        <fullName evidence="2">Uncharacterized protein DUF2397</fullName>
    </submittedName>
</protein>
<feature type="region of interest" description="Disordered" evidence="1">
    <location>
        <begin position="179"/>
        <end position="211"/>
    </location>
</feature>
<organism evidence="2 3">
    <name type="scientific">Actinorugispora endophytica</name>
    <dbReference type="NCBI Taxonomy" id="1605990"/>
    <lineage>
        <taxon>Bacteria</taxon>
        <taxon>Bacillati</taxon>
        <taxon>Actinomycetota</taxon>
        <taxon>Actinomycetes</taxon>
        <taxon>Streptosporangiales</taxon>
        <taxon>Nocardiopsidaceae</taxon>
        <taxon>Actinorugispora</taxon>
    </lineage>
</organism>
<dbReference type="Pfam" id="PF09660">
    <property type="entry name" value="DUF2397"/>
    <property type="match status" value="1"/>
</dbReference>
<feature type="compositionally biased region" description="Acidic residues" evidence="1">
    <location>
        <begin position="202"/>
        <end position="211"/>
    </location>
</feature>
<accession>A0A4R6UYV4</accession>
<proteinExistence type="predicted"/>
<keyword evidence="3" id="KW-1185">Reference proteome</keyword>
<evidence type="ECO:0000256" key="1">
    <source>
        <dbReference type="SAM" id="MobiDB-lite"/>
    </source>
</evidence>
<sequence length="211" mass="21817">MLRLAAWFDGADDDTAHALFTAAFAVHPARHLGGGTEDAAAADSWWSAPAADTSAMLRPGARGVLAPVEDHSEQQARLRDAAEAAAHWRRSAAGEVRSLLAGLTPETGRLTMTESALGVLMELLTRALGSGDATTGPVTAGDLELDIRLHVSYAPSAVLSIGEDGGDLTLEGLRLRATPYARRELGPEDDGEPEAGVGDTAPEPDDDSGGA</sequence>
<evidence type="ECO:0000313" key="2">
    <source>
        <dbReference type="EMBL" id="TDQ51506.1"/>
    </source>
</evidence>
<reference evidence="2 3" key="1">
    <citation type="submission" date="2019-03" db="EMBL/GenBank/DDBJ databases">
        <title>Genomic Encyclopedia of Type Strains, Phase IV (KMG-IV): sequencing the most valuable type-strain genomes for metagenomic binning, comparative biology and taxonomic classification.</title>
        <authorList>
            <person name="Goeker M."/>
        </authorList>
    </citation>
    <scope>NUCLEOTIDE SEQUENCE [LARGE SCALE GENOMIC DNA]</scope>
    <source>
        <strain evidence="2 3">DSM 46770</strain>
    </source>
</reference>
<dbReference type="AlphaFoldDB" id="A0A4R6UYV4"/>
<dbReference type="Proteomes" id="UP000295281">
    <property type="component" value="Unassembled WGS sequence"/>
</dbReference>
<dbReference type="EMBL" id="SNYN01000011">
    <property type="protein sequence ID" value="TDQ51506.1"/>
    <property type="molecule type" value="Genomic_DNA"/>
</dbReference>
<comment type="caution">
    <text evidence="2">The sequence shown here is derived from an EMBL/GenBank/DDBJ whole genome shotgun (WGS) entry which is preliminary data.</text>
</comment>
<dbReference type="InterPro" id="IPR013493">
    <property type="entry name" value="CHP02677"/>
</dbReference>
<gene>
    <name evidence="2" type="ORF">EV190_111114</name>
</gene>
<name>A0A4R6UYV4_9ACTN</name>